<dbReference type="CDD" id="cd13529">
    <property type="entry name" value="PBP2_transferrin"/>
    <property type="match status" value="2"/>
</dbReference>
<dbReference type="GO" id="GO:0005769">
    <property type="term" value="C:early endosome"/>
    <property type="evidence" value="ECO:0007669"/>
    <property type="project" value="TreeGrafter"/>
</dbReference>
<feature type="coiled-coil region" evidence="2">
    <location>
        <begin position="111"/>
        <end position="179"/>
    </location>
</feature>
<dbReference type="Pfam" id="PF00405">
    <property type="entry name" value="Transferrin"/>
    <property type="match status" value="2"/>
</dbReference>
<name>A0A0J7KZU0_LASNI</name>
<dbReference type="GO" id="GO:0006826">
    <property type="term" value="P:iron ion transport"/>
    <property type="evidence" value="ECO:0007669"/>
    <property type="project" value="TreeGrafter"/>
</dbReference>
<evidence type="ECO:0000256" key="3">
    <source>
        <dbReference type="SAM" id="MobiDB-lite"/>
    </source>
</evidence>
<feature type="domain" description="Transferrin-like" evidence="4">
    <location>
        <begin position="906"/>
        <end position="1238"/>
    </location>
</feature>
<evidence type="ECO:0000256" key="2">
    <source>
        <dbReference type="SAM" id="Coils"/>
    </source>
</evidence>
<dbReference type="STRING" id="67767.A0A0J7KZU0"/>
<dbReference type="PaxDb" id="67767-A0A0J7KZU0"/>
<dbReference type="EMBL" id="LBMM01001777">
    <property type="protein sequence ID" value="KMQ95759.1"/>
    <property type="molecule type" value="Genomic_DNA"/>
</dbReference>
<dbReference type="GO" id="GO:0005886">
    <property type="term" value="C:plasma membrane"/>
    <property type="evidence" value="ECO:0007669"/>
    <property type="project" value="TreeGrafter"/>
</dbReference>
<keyword evidence="6" id="KW-1185">Reference proteome</keyword>
<accession>A0A0J7KZU0</accession>
<dbReference type="Gene3D" id="3.40.190.10">
    <property type="entry name" value="Periplasmic binding protein-like II"/>
    <property type="match status" value="4"/>
</dbReference>
<dbReference type="PANTHER" id="PTHR11485">
    <property type="entry name" value="TRANSFERRIN"/>
    <property type="match status" value="1"/>
</dbReference>
<dbReference type="InterPro" id="IPR018195">
    <property type="entry name" value="Transferrin_Fe_BS"/>
</dbReference>
<comment type="caution">
    <text evidence="5">The sequence shown here is derived from an EMBL/GenBank/DDBJ whole genome shotgun (WGS) entry which is preliminary data.</text>
</comment>
<gene>
    <name evidence="5" type="ORF">RF55_4004</name>
</gene>
<dbReference type="PROSITE" id="PS00206">
    <property type="entry name" value="TRANSFERRIN_LIKE_2"/>
    <property type="match status" value="1"/>
</dbReference>
<feature type="domain" description="Transferrin-like" evidence="4">
    <location>
        <begin position="554"/>
        <end position="899"/>
    </location>
</feature>
<dbReference type="SUPFAM" id="SSF53850">
    <property type="entry name" value="Periplasmic binding protein-like II"/>
    <property type="match status" value="2"/>
</dbReference>
<evidence type="ECO:0000313" key="5">
    <source>
        <dbReference type="EMBL" id="KMQ95759.1"/>
    </source>
</evidence>
<dbReference type="Pfam" id="PF25828">
    <property type="entry name" value="CC_Cfap43"/>
    <property type="match status" value="1"/>
</dbReference>
<dbReference type="PROSITE" id="PS00205">
    <property type="entry name" value="TRANSFERRIN_LIKE_1"/>
    <property type="match status" value="1"/>
</dbReference>
<dbReference type="GO" id="GO:0005615">
    <property type="term" value="C:extracellular space"/>
    <property type="evidence" value="ECO:0007669"/>
    <property type="project" value="TreeGrafter"/>
</dbReference>
<dbReference type="GO" id="GO:0055037">
    <property type="term" value="C:recycling endosome"/>
    <property type="evidence" value="ECO:0007669"/>
    <property type="project" value="TreeGrafter"/>
</dbReference>
<reference evidence="5 6" key="1">
    <citation type="submission" date="2015-04" db="EMBL/GenBank/DDBJ databases">
        <title>Lasius niger genome sequencing.</title>
        <authorList>
            <person name="Konorov E.A."/>
            <person name="Nikitin M.A."/>
            <person name="Kirill M.V."/>
            <person name="Chang P."/>
        </authorList>
    </citation>
    <scope>NUCLEOTIDE SEQUENCE [LARGE SCALE GENOMIC DNA]</scope>
    <source>
        <tissue evidence="5">Whole</tissue>
    </source>
</reference>
<dbReference type="InterPro" id="IPR001156">
    <property type="entry name" value="Transferrin-like_dom"/>
</dbReference>
<keyword evidence="1" id="KW-0677">Repeat</keyword>
<feature type="coiled-coil region" evidence="2">
    <location>
        <begin position="207"/>
        <end position="241"/>
    </location>
</feature>
<dbReference type="OrthoDB" id="5914301at2759"/>
<dbReference type="PRINTS" id="PR00422">
    <property type="entry name" value="TRANSFERRIN"/>
</dbReference>
<dbReference type="SMART" id="SM00094">
    <property type="entry name" value="TR_FER"/>
    <property type="match status" value="2"/>
</dbReference>
<keyword evidence="2" id="KW-0175">Coiled coil</keyword>
<dbReference type="PROSITE" id="PS51408">
    <property type="entry name" value="TRANSFERRIN_LIKE_4"/>
    <property type="match status" value="2"/>
</dbReference>
<proteinExistence type="predicted"/>
<protein>
    <submittedName>
        <fullName evidence="5">Transferrin</fullName>
    </submittedName>
</protein>
<dbReference type="AlphaFoldDB" id="A0A0J7KZU0"/>
<dbReference type="Proteomes" id="UP000036403">
    <property type="component" value="Unassembled WGS sequence"/>
</dbReference>
<evidence type="ECO:0000256" key="1">
    <source>
        <dbReference type="ARBA" id="ARBA00022737"/>
    </source>
</evidence>
<evidence type="ECO:0000313" key="6">
    <source>
        <dbReference type="Proteomes" id="UP000036403"/>
    </source>
</evidence>
<evidence type="ECO:0000259" key="4">
    <source>
        <dbReference type="PROSITE" id="PS51408"/>
    </source>
</evidence>
<organism evidence="5 6">
    <name type="scientific">Lasius niger</name>
    <name type="common">Black garden ant</name>
    <dbReference type="NCBI Taxonomy" id="67767"/>
    <lineage>
        <taxon>Eukaryota</taxon>
        <taxon>Metazoa</taxon>
        <taxon>Ecdysozoa</taxon>
        <taxon>Arthropoda</taxon>
        <taxon>Hexapoda</taxon>
        <taxon>Insecta</taxon>
        <taxon>Pterygota</taxon>
        <taxon>Neoptera</taxon>
        <taxon>Endopterygota</taxon>
        <taxon>Hymenoptera</taxon>
        <taxon>Apocrita</taxon>
        <taxon>Aculeata</taxon>
        <taxon>Formicoidea</taxon>
        <taxon>Formicidae</taxon>
        <taxon>Formicinae</taxon>
        <taxon>Lasius</taxon>
        <taxon>Lasius</taxon>
    </lineage>
</organism>
<sequence>MFGIDSVLGPIDTPTWNIEEVPDYIVTVKDHEIFEKQSRREESGIAMIDEDREDEEKNGRSSDFYERALEKMMDGVLESKWEDEVKKEVPIPECLSAKDPSKYTDEDIAVIASYKSKVQTMKEEREKYKATLQTEIVETKEALQRDIAEFNDKLKDLELKKMQIECAILQERLMRIRAIRRHQTEVDGRQKIVRFTDDELVPATREARKLAEECNSFEVVVAELKSRYDNLNKAEKRQEAKFRSEFADLKQPLVEHLLRHYKKRPRAGRLITTSVTYLTEVARCVAASEKSDILPRECLDFLRGMDTLDTMPRNLPSQINVNHWRTMCKLRRAKVEVETKKMMQSADNVVACKKVCLENIEKSLTQRAEEIEIQLVLKMGQIEVPLQGFPSDYENAVLVPREELLRVNDCILETGKCKLVAMHKSMHLRKVVSQQEWQHARAKMILDDLQQELKDVREFKITRNVLEFLTRDPCSVNLEKDCEKIQASLRMFRNKFRELLSLEQACLKEAKRLMAKWKKKNDKMSKEIKSKSSDVEEFRRLLNDPCRKKDEESLTMCIPEKYAKECAKMMEDSTSKGFPISCISGRDRYDCIERVGKKEADIVAVDPEDMYLAAKNKLAEKAGYSVVEQVRTKEEPDATHRYEAVAVIHKDLNIDNVQGLKGLKSCHTGVGRNVGYKIPITKLTAMGVLADINNPEYSARENELRALSTLFSKGCLVGRWSPDPEINQRLKETYNNLCALCEKPDVCDYPDTYSGYEGALRCLAHNGGQVAWTKVIYVKRFFGLPVGVTPAVPTSENPADFRYFCPDGSKVPIDAHTKPCTWAARPWQGYMTNGDDVNNAEAIQSELTQLGHLGEDEKADWWKDLMLLSDKTLAVAAPPVSPEEHLKSAKYMDVIERNSGAPERDARWCVWSQSALDKCHSLSRAAFSRDARPRFDCVLEQDEVACLKAVRDNGADITVIDGGSVKLAIENYNAKPIVAEAYGNGSTHVNERPAVAVVKSGSSINGLGDLRGKKSCHSGYVGDFAGHSAPAHILKQKELINEPGEIDTFFSESCAPGAPLHSKSCQLCVGNIKSGDDQVKEATKCRPTNAEHYNGGKGALRCLKDGKGDVAFLPLTALQQLDNEKDGAGKHEDYALLCPNGGQAPINEWERCNLGLEPPRIIVSSAEKTPNTLEELKHGILAASTLFSKQPALLRLFGPWDDKRNVLFKDNVKELISTDNTWDKWDTWASIQQDYGNH</sequence>
<feature type="region of interest" description="Disordered" evidence="3">
    <location>
        <begin position="40"/>
        <end position="61"/>
    </location>
</feature>
<dbReference type="PANTHER" id="PTHR11485:SF57">
    <property type="entry name" value="TRANSFERRIN"/>
    <property type="match status" value="1"/>
</dbReference>